<evidence type="ECO:0000313" key="2">
    <source>
        <dbReference type="Proteomes" id="UP001150603"/>
    </source>
</evidence>
<feature type="non-terminal residue" evidence="1">
    <location>
        <position position="1"/>
    </location>
</feature>
<dbReference type="EMBL" id="JANBPW010000773">
    <property type="protein sequence ID" value="KAJ1948326.1"/>
    <property type="molecule type" value="Genomic_DNA"/>
</dbReference>
<accession>A0ACC1JDI4</accession>
<dbReference type="Proteomes" id="UP001150603">
    <property type="component" value="Unassembled WGS sequence"/>
</dbReference>
<comment type="caution">
    <text evidence="1">The sequence shown here is derived from an EMBL/GenBank/DDBJ whole genome shotgun (WGS) entry which is preliminary data.</text>
</comment>
<reference evidence="1" key="1">
    <citation type="submission" date="2022-07" db="EMBL/GenBank/DDBJ databases">
        <title>Phylogenomic reconstructions and comparative analyses of Kickxellomycotina fungi.</title>
        <authorList>
            <person name="Reynolds N.K."/>
            <person name="Stajich J.E."/>
            <person name="Barry K."/>
            <person name="Grigoriev I.V."/>
            <person name="Crous P."/>
            <person name="Smith M.E."/>
        </authorList>
    </citation>
    <scope>NUCLEOTIDE SEQUENCE</scope>
    <source>
        <strain evidence="1">NRRL 5244</strain>
    </source>
</reference>
<keyword evidence="2" id="KW-1185">Reference proteome</keyword>
<evidence type="ECO:0000313" key="1">
    <source>
        <dbReference type="EMBL" id="KAJ1948326.1"/>
    </source>
</evidence>
<proteinExistence type="predicted"/>
<name>A0ACC1JDI4_9FUNG</name>
<gene>
    <name evidence="1" type="ORF">FBU59_001649</name>
</gene>
<sequence>NAPGLDLPESVRWVRRTITIKNRDTSRTARVALANSVADAISPWHVNGTFTKAPRIWPQSADDFKHTNQLPVVFTNDLKSTNSIGPGSQRDIEVYIVAPYGLKESERWFFGGFINITLSWDGKCNNKKHYVIPYAGYNGDFTQVDVARSTDNYPLITDKDGTPHEDLTTFGADASNPLNLAFYMDLPSRLVSISLINSKNETLGYLPKGYREYVTRTLNDPATEGFVSVISGTVFTDTELTNSVQVPKGLYRAVLGALRPFGDITKQSDYQVMMSQVFSIA</sequence>
<protein>
    <submittedName>
        <fullName evidence="1">Uncharacterized protein</fullName>
    </submittedName>
</protein>
<organism evidence="1 2">
    <name type="scientific">Linderina macrospora</name>
    <dbReference type="NCBI Taxonomy" id="4868"/>
    <lineage>
        <taxon>Eukaryota</taxon>
        <taxon>Fungi</taxon>
        <taxon>Fungi incertae sedis</taxon>
        <taxon>Zoopagomycota</taxon>
        <taxon>Kickxellomycotina</taxon>
        <taxon>Kickxellomycetes</taxon>
        <taxon>Kickxellales</taxon>
        <taxon>Kickxellaceae</taxon>
        <taxon>Linderina</taxon>
    </lineage>
</organism>